<dbReference type="Proteomes" id="UP000187209">
    <property type="component" value="Unassembled WGS sequence"/>
</dbReference>
<protein>
    <recommendedName>
        <fullName evidence="3">IMS import disulfide relay-system CHCH-CHCH-like Cx9C domain-containing protein</fullName>
    </recommendedName>
</protein>
<dbReference type="PANTHER" id="PTHR13639:SF2">
    <property type="entry name" value="CYTOCHROME C OXIDASE ASSEMBLY FACTOR 4 HOMOLOG, MITOCHONDRIAL"/>
    <property type="match status" value="1"/>
</dbReference>
<dbReference type="InterPro" id="IPR009069">
    <property type="entry name" value="Cys_alpha_HP_mot_SF"/>
</dbReference>
<dbReference type="SUPFAM" id="SSF47072">
    <property type="entry name" value="Cysteine alpha-hairpin motif"/>
    <property type="match status" value="1"/>
</dbReference>
<evidence type="ECO:0000313" key="2">
    <source>
        <dbReference type="Proteomes" id="UP000187209"/>
    </source>
</evidence>
<gene>
    <name evidence="1" type="ORF">SteCoe_5813</name>
</gene>
<dbReference type="GO" id="GO:0005758">
    <property type="term" value="C:mitochondrial intermembrane space"/>
    <property type="evidence" value="ECO:0007669"/>
    <property type="project" value="InterPro"/>
</dbReference>
<dbReference type="EMBL" id="MPUH01000078">
    <property type="protein sequence ID" value="OMJ91562.1"/>
    <property type="molecule type" value="Genomic_DNA"/>
</dbReference>
<reference evidence="1 2" key="1">
    <citation type="submission" date="2016-11" db="EMBL/GenBank/DDBJ databases">
        <title>The macronuclear genome of Stentor coeruleus: a giant cell with tiny introns.</title>
        <authorList>
            <person name="Slabodnick M."/>
            <person name="Ruby J.G."/>
            <person name="Reiff S.B."/>
            <person name="Swart E.C."/>
            <person name="Gosai S."/>
            <person name="Prabakaran S."/>
            <person name="Witkowska E."/>
            <person name="Larue G.E."/>
            <person name="Fisher S."/>
            <person name="Freeman R.M."/>
            <person name="Gunawardena J."/>
            <person name="Chu W."/>
            <person name="Stover N.A."/>
            <person name="Gregory B.D."/>
            <person name="Nowacki M."/>
            <person name="Derisi J."/>
            <person name="Roy S.W."/>
            <person name="Marshall W.F."/>
            <person name="Sood P."/>
        </authorList>
    </citation>
    <scope>NUCLEOTIDE SEQUENCE [LARGE SCALE GENOMIC DNA]</scope>
    <source>
        <strain evidence="1">WM001</strain>
    </source>
</reference>
<evidence type="ECO:0008006" key="3">
    <source>
        <dbReference type="Google" id="ProtNLM"/>
    </source>
</evidence>
<evidence type="ECO:0000313" key="1">
    <source>
        <dbReference type="EMBL" id="OMJ91562.1"/>
    </source>
</evidence>
<comment type="caution">
    <text evidence="1">The sequence shown here is derived from an EMBL/GenBank/DDBJ whole genome shotgun (WGS) entry which is preliminary data.</text>
</comment>
<dbReference type="InterPro" id="IPR039870">
    <property type="entry name" value="Coa4-like"/>
</dbReference>
<dbReference type="Gene3D" id="1.10.287.2900">
    <property type="match status" value="1"/>
</dbReference>
<dbReference type="AlphaFoldDB" id="A0A1R2CRC6"/>
<sequence>MCDKIKEGDTRYDNVRGTVQKTGCIEYHDMLEKCLKAHHKDWRKCQEQVVELRKCMDVLKEKTNPNP</sequence>
<organism evidence="1 2">
    <name type="scientific">Stentor coeruleus</name>
    <dbReference type="NCBI Taxonomy" id="5963"/>
    <lineage>
        <taxon>Eukaryota</taxon>
        <taxon>Sar</taxon>
        <taxon>Alveolata</taxon>
        <taxon>Ciliophora</taxon>
        <taxon>Postciliodesmatophora</taxon>
        <taxon>Heterotrichea</taxon>
        <taxon>Heterotrichida</taxon>
        <taxon>Stentoridae</taxon>
        <taxon>Stentor</taxon>
    </lineage>
</organism>
<name>A0A1R2CRC6_9CILI</name>
<keyword evidence="2" id="KW-1185">Reference proteome</keyword>
<dbReference type="GO" id="GO:0033617">
    <property type="term" value="P:mitochondrial respiratory chain complex IV assembly"/>
    <property type="evidence" value="ECO:0007669"/>
    <property type="project" value="InterPro"/>
</dbReference>
<accession>A0A1R2CRC6</accession>
<dbReference type="PANTHER" id="PTHR13639">
    <property type="entry name" value="CYTOCHROME C OXIDASE ASSEMBLY FACTOR 4 HOMOLOG, MITOCHONDRIAL"/>
    <property type="match status" value="1"/>
</dbReference>
<dbReference type="OrthoDB" id="5586401at2759"/>
<proteinExistence type="predicted"/>